<feature type="region of interest" description="Disordered" evidence="6">
    <location>
        <begin position="1"/>
        <end position="69"/>
    </location>
</feature>
<dbReference type="GeneID" id="25319051"/>
<evidence type="ECO:0000256" key="1">
    <source>
        <dbReference type="ARBA" id="ARBA00004141"/>
    </source>
</evidence>
<dbReference type="RefSeq" id="XP_013325890.1">
    <property type="nucleotide sequence ID" value="XM_013470436.1"/>
</dbReference>
<dbReference type="Gene3D" id="1.20.1250.20">
    <property type="entry name" value="MFS general substrate transporter like domains"/>
    <property type="match status" value="1"/>
</dbReference>
<feature type="transmembrane region" description="Helical" evidence="7">
    <location>
        <begin position="235"/>
        <end position="257"/>
    </location>
</feature>
<dbReference type="AlphaFoldDB" id="A0A0F4YNS0"/>
<dbReference type="GO" id="GO:0022857">
    <property type="term" value="F:transmembrane transporter activity"/>
    <property type="evidence" value="ECO:0007669"/>
    <property type="project" value="InterPro"/>
</dbReference>
<feature type="transmembrane region" description="Helical" evidence="7">
    <location>
        <begin position="176"/>
        <end position="197"/>
    </location>
</feature>
<feature type="transmembrane region" description="Helical" evidence="7">
    <location>
        <begin position="442"/>
        <end position="464"/>
    </location>
</feature>
<feature type="transmembrane region" description="Helical" evidence="7">
    <location>
        <begin position="470"/>
        <end position="489"/>
    </location>
</feature>
<dbReference type="GO" id="GO:0005886">
    <property type="term" value="C:plasma membrane"/>
    <property type="evidence" value="ECO:0007669"/>
    <property type="project" value="TreeGrafter"/>
</dbReference>
<accession>A0A0F4YNS0</accession>
<feature type="transmembrane region" description="Helical" evidence="7">
    <location>
        <begin position="349"/>
        <end position="370"/>
    </location>
</feature>
<feature type="transmembrane region" description="Helical" evidence="7">
    <location>
        <begin position="409"/>
        <end position="430"/>
    </location>
</feature>
<feature type="compositionally biased region" description="Polar residues" evidence="6">
    <location>
        <begin position="1"/>
        <end position="11"/>
    </location>
</feature>
<feature type="transmembrane region" description="Helical" evidence="7">
    <location>
        <begin position="277"/>
        <end position="296"/>
    </location>
</feature>
<comment type="subcellular location">
    <subcellularLocation>
        <location evidence="1">Membrane</location>
        <topology evidence="1">Multi-pass membrane protein</topology>
    </subcellularLocation>
</comment>
<proteinExistence type="predicted"/>
<evidence type="ECO:0000256" key="5">
    <source>
        <dbReference type="ARBA" id="ARBA00023136"/>
    </source>
</evidence>
<dbReference type="InterPro" id="IPR036259">
    <property type="entry name" value="MFS_trans_sf"/>
</dbReference>
<dbReference type="InterPro" id="IPR020846">
    <property type="entry name" value="MFS_dom"/>
</dbReference>
<protein>
    <recommendedName>
        <fullName evidence="8">Major facilitator superfamily (MFS) profile domain-containing protein</fullName>
    </recommendedName>
</protein>
<evidence type="ECO:0000313" key="9">
    <source>
        <dbReference type="EMBL" id="KKA19278.1"/>
    </source>
</evidence>
<organism evidence="9 10">
    <name type="scientific">Rasamsonia emersonii (strain ATCC 16479 / CBS 393.64 / IMI 116815)</name>
    <dbReference type="NCBI Taxonomy" id="1408163"/>
    <lineage>
        <taxon>Eukaryota</taxon>
        <taxon>Fungi</taxon>
        <taxon>Dikarya</taxon>
        <taxon>Ascomycota</taxon>
        <taxon>Pezizomycotina</taxon>
        <taxon>Eurotiomycetes</taxon>
        <taxon>Eurotiomycetidae</taxon>
        <taxon>Eurotiales</taxon>
        <taxon>Trichocomaceae</taxon>
        <taxon>Rasamsonia</taxon>
    </lineage>
</organism>
<comment type="caution">
    <text evidence="9">The sequence shown here is derived from an EMBL/GenBank/DDBJ whole genome shotgun (WGS) entry which is preliminary data.</text>
</comment>
<dbReference type="Pfam" id="PF07690">
    <property type="entry name" value="MFS_1"/>
    <property type="match status" value="1"/>
</dbReference>
<dbReference type="FunFam" id="1.20.1720.10:FF:000012">
    <property type="entry name" value="MFS toxin efflux pump (AflT)"/>
    <property type="match status" value="1"/>
</dbReference>
<keyword evidence="4 7" id="KW-1133">Transmembrane helix</keyword>
<evidence type="ECO:0000259" key="8">
    <source>
        <dbReference type="PROSITE" id="PS50850"/>
    </source>
</evidence>
<dbReference type="PANTHER" id="PTHR23501">
    <property type="entry name" value="MAJOR FACILITATOR SUPERFAMILY"/>
    <property type="match status" value="1"/>
</dbReference>
<dbReference type="InterPro" id="IPR011701">
    <property type="entry name" value="MFS"/>
</dbReference>
<evidence type="ECO:0000256" key="2">
    <source>
        <dbReference type="ARBA" id="ARBA00022448"/>
    </source>
</evidence>
<evidence type="ECO:0000256" key="4">
    <source>
        <dbReference type="ARBA" id="ARBA00022989"/>
    </source>
</evidence>
<name>A0A0F4YNS0_RASE3</name>
<sequence>MSSAEPVSNDDSGPPRDSSLSGHTVLENDTVDTPKAISHPPSNKDEKVTDVSAESNNGDSPKETEEDEGEEVYPGLFSLAFIIVALILSIFLVSLDMTIVATAIPQITDEFKSLDQVGWYGSAFFLTVASFQSTWGKGYKYFPLKITFLLAIFVFELGSLICGVAQNSTTLIVGRAIAGAGAAGIASGVYIIIAFSAPPRQRPAYTGLLGATYACASVVGPLLGGAFTSHVSWRWCFYINLPIGGLSAAIIFFFFTAPPASKPVSASLKEKIWQMDLLGTFTIMAAVVCYLLALQWGGVTKSWRNSDVIGTLIGFGLLLILFVIIEWYMGERALIPGRILKDRNVLVSSLYVLFVVGPMFVLIYYLPIYFQSIKGVSAAESGVRNIPIILSVSFLTIISGGLITAFGQFGYLMILAAVIETIGSGLIYTFEIDTPAGKWIGYQIVAGVGIGLGCQIPIIVNQAIVPPSDLASVSAITLFLQTIGGAFWVSAGQAAFANKLAQKVPQTAPGVNPSLVIATGATDLRNVFTDEQLSGVMEAYMDGLKVTFLLSIVLGGITVIISLFPKWVSLKGKRVTGYTPNPNKAGTHIEPIVLLHFYSGCLDIHTYVLSILCADWIEKARTYLPTYLPTYLQDIRLEREGEKKSNASHRNRSPSPPILQAFVVLVVKLPIPRSQSQKSKGRAGGILPPSGAFLRPGGGPLDMMELLSDDDIEVCWMFHVDIDPRQSQAKLQFDAPTVVIGRYFVKDGKGGEFQEAYDATSRHLAAGFSSTRPFRGGWRIDEESIGGLASDDEKEEFVLFSGWDDVTHHMRFAESEGFNEFDKLRDLIDGAVVKHAVKLML</sequence>
<dbReference type="PROSITE" id="PS50850">
    <property type="entry name" value="MFS"/>
    <property type="match status" value="1"/>
</dbReference>
<feature type="transmembrane region" description="Helical" evidence="7">
    <location>
        <begin position="203"/>
        <end position="223"/>
    </location>
</feature>
<feature type="transmembrane region" description="Helical" evidence="7">
    <location>
        <begin position="141"/>
        <end position="164"/>
    </location>
</feature>
<gene>
    <name evidence="9" type="ORF">T310_6766</name>
</gene>
<dbReference type="FunFam" id="1.20.1250.20:FF:000196">
    <property type="entry name" value="MFS toxin efflux pump (AflT)"/>
    <property type="match status" value="1"/>
</dbReference>
<feature type="domain" description="Major facilitator superfamily (MFS) profile" evidence="8">
    <location>
        <begin position="82"/>
        <end position="573"/>
    </location>
</feature>
<dbReference type="Proteomes" id="UP000053958">
    <property type="component" value="Unassembled WGS sequence"/>
</dbReference>
<feature type="transmembrane region" description="Helical" evidence="7">
    <location>
        <begin position="308"/>
        <end position="329"/>
    </location>
</feature>
<keyword evidence="10" id="KW-1185">Reference proteome</keyword>
<dbReference type="SUPFAM" id="SSF103473">
    <property type="entry name" value="MFS general substrate transporter"/>
    <property type="match status" value="1"/>
</dbReference>
<dbReference type="OrthoDB" id="10021397at2759"/>
<evidence type="ECO:0000256" key="7">
    <source>
        <dbReference type="SAM" id="Phobius"/>
    </source>
</evidence>
<dbReference type="PANTHER" id="PTHR23501:SF177">
    <property type="entry name" value="MAJOR FACILITATOR SUPERFAMILY (MFS) PROFILE DOMAIN-CONTAINING PROTEIN-RELATED"/>
    <property type="match status" value="1"/>
</dbReference>
<dbReference type="Gene3D" id="3.30.70.100">
    <property type="match status" value="1"/>
</dbReference>
<feature type="transmembrane region" description="Helical" evidence="7">
    <location>
        <begin position="382"/>
        <end position="403"/>
    </location>
</feature>
<dbReference type="EMBL" id="LASV01000363">
    <property type="protein sequence ID" value="KKA19278.1"/>
    <property type="molecule type" value="Genomic_DNA"/>
</dbReference>
<keyword evidence="5 7" id="KW-0472">Membrane</keyword>
<evidence type="ECO:0000256" key="3">
    <source>
        <dbReference type="ARBA" id="ARBA00022692"/>
    </source>
</evidence>
<feature type="transmembrane region" description="Helical" evidence="7">
    <location>
        <begin position="76"/>
        <end position="105"/>
    </location>
</feature>
<feature type="transmembrane region" description="Helical" evidence="7">
    <location>
        <begin position="117"/>
        <end position="135"/>
    </location>
</feature>
<evidence type="ECO:0000313" key="10">
    <source>
        <dbReference type="Proteomes" id="UP000053958"/>
    </source>
</evidence>
<feature type="transmembrane region" description="Helical" evidence="7">
    <location>
        <begin position="546"/>
        <end position="564"/>
    </location>
</feature>
<keyword evidence="3 7" id="KW-0812">Transmembrane</keyword>
<dbReference type="CDD" id="cd17502">
    <property type="entry name" value="MFS_Azr1_MDR_like"/>
    <property type="match status" value="1"/>
</dbReference>
<keyword evidence="2" id="KW-0813">Transport</keyword>
<evidence type="ECO:0000256" key="6">
    <source>
        <dbReference type="SAM" id="MobiDB-lite"/>
    </source>
</evidence>
<reference evidence="9 10" key="1">
    <citation type="submission" date="2015-04" db="EMBL/GenBank/DDBJ databases">
        <authorList>
            <person name="Heijne W.H."/>
            <person name="Fedorova N.D."/>
            <person name="Nierman W.C."/>
            <person name="Vollebregt A.W."/>
            <person name="Zhao Z."/>
            <person name="Wu L."/>
            <person name="Kumar M."/>
            <person name="Stam H."/>
            <person name="van den Berg M.A."/>
            <person name="Pel H.J."/>
        </authorList>
    </citation>
    <scope>NUCLEOTIDE SEQUENCE [LARGE SCALE GENOMIC DNA]</scope>
    <source>
        <strain evidence="9 10">CBS 393.64</strain>
    </source>
</reference>